<feature type="region of interest" description="Disordered" evidence="1">
    <location>
        <begin position="26"/>
        <end position="112"/>
    </location>
</feature>
<name>A0A1C0AM47_9ACTN</name>
<keyword evidence="2" id="KW-0732">Signal</keyword>
<dbReference type="Proteomes" id="UP000093501">
    <property type="component" value="Unassembled WGS sequence"/>
</dbReference>
<keyword evidence="4" id="KW-1185">Reference proteome</keyword>
<evidence type="ECO:0000256" key="2">
    <source>
        <dbReference type="SAM" id="SignalP"/>
    </source>
</evidence>
<feature type="chain" id="PRO_5043601741" evidence="2">
    <location>
        <begin position="25"/>
        <end position="242"/>
    </location>
</feature>
<feature type="compositionally biased region" description="Pro residues" evidence="1">
    <location>
        <begin position="69"/>
        <end position="81"/>
    </location>
</feature>
<organism evidence="3 4">
    <name type="scientific">Tessaracoccus lapidicaptus</name>
    <dbReference type="NCBI Taxonomy" id="1427523"/>
    <lineage>
        <taxon>Bacteria</taxon>
        <taxon>Bacillati</taxon>
        <taxon>Actinomycetota</taxon>
        <taxon>Actinomycetes</taxon>
        <taxon>Propionibacteriales</taxon>
        <taxon>Propionibacteriaceae</taxon>
        <taxon>Tessaracoccus</taxon>
    </lineage>
</organism>
<comment type="caution">
    <text evidence="3">The sequence shown here is derived from an EMBL/GenBank/DDBJ whole genome shotgun (WGS) entry which is preliminary data.</text>
</comment>
<accession>A0A1C0AM47</accession>
<reference evidence="4" key="1">
    <citation type="submission" date="2016-07" db="EMBL/GenBank/DDBJ databases">
        <authorList>
            <person name="Florea S."/>
            <person name="Webb J.S."/>
            <person name="Jaromczyk J."/>
            <person name="Schardl C.L."/>
        </authorList>
    </citation>
    <scope>NUCLEOTIDE SEQUENCE [LARGE SCALE GENOMIC DNA]</scope>
    <source>
        <strain evidence="4">IPBSL-7</strain>
    </source>
</reference>
<gene>
    <name evidence="3" type="ORF">BCR15_04850</name>
</gene>
<dbReference type="AlphaFoldDB" id="A0A1C0AM47"/>
<protein>
    <submittedName>
        <fullName evidence="3">Uncharacterized protein</fullName>
    </submittedName>
</protein>
<feature type="signal peptide" evidence="2">
    <location>
        <begin position="1"/>
        <end position="24"/>
    </location>
</feature>
<dbReference type="PROSITE" id="PS51257">
    <property type="entry name" value="PROKAR_LIPOPROTEIN"/>
    <property type="match status" value="1"/>
</dbReference>
<evidence type="ECO:0000313" key="3">
    <source>
        <dbReference type="EMBL" id="OCL33952.1"/>
    </source>
</evidence>
<feature type="compositionally biased region" description="Low complexity" evidence="1">
    <location>
        <begin position="26"/>
        <end position="68"/>
    </location>
</feature>
<evidence type="ECO:0000256" key="1">
    <source>
        <dbReference type="SAM" id="MobiDB-lite"/>
    </source>
</evidence>
<sequence>MSARVGGRRRVVAGLLLTGLTALGCAVPADDAPSGPASATATRATAPATSRPAATLSPSPAPSASESPAAPPDAPPVPTAPAPSTAGGLTESDIAVPDGWSPTARPGSPDDGFLGNGTWVHATSPAHSAFAAISLGCTDLRAYPQPAAALEGTLTNADGAAGVGLVLEFADAAEAQAYFAEWVRQAEACLGTVTQRLALTADTWVGRRNLDTVWSETVGVRGASVSLLIVDDPDTDLAGVLG</sequence>
<proteinExistence type="predicted"/>
<evidence type="ECO:0000313" key="4">
    <source>
        <dbReference type="Proteomes" id="UP000093501"/>
    </source>
</evidence>
<dbReference type="EMBL" id="MBQD01000021">
    <property type="protein sequence ID" value="OCL33952.1"/>
    <property type="molecule type" value="Genomic_DNA"/>
</dbReference>
<dbReference type="RefSeq" id="WP_068751709.1">
    <property type="nucleotide sequence ID" value="NZ_LR214441.1"/>
</dbReference>